<proteinExistence type="inferred from homology"/>
<evidence type="ECO:0000256" key="3">
    <source>
        <dbReference type="ARBA" id="ARBA00022630"/>
    </source>
</evidence>
<dbReference type="Gene3D" id="2.40.110.10">
    <property type="entry name" value="Butyryl-CoA Dehydrogenase, subunit A, domain 2"/>
    <property type="match status" value="1"/>
</dbReference>
<keyword evidence="9" id="KW-1185">Reference proteome</keyword>
<dbReference type="CDD" id="cd00567">
    <property type="entry name" value="ACAD"/>
    <property type="match status" value="1"/>
</dbReference>
<feature type="domain" description="Acyl-CoA dehydrogenase/oxidase C-terminal" evidence="6">
    <location>
        <begin position="236"/>
        <end position="374"/>
    </location>
</feature>
<keyword evidence="4" id="KW-0274">FAD</keyword>
<dbReference type="Pfam" id="PF00441">
    <property type="entry name" value="Acyl-CoA_dh_1"/>
    <property type="match status" value="1"/>
</dbReference>
<evidence type="ECO:0000256" key="5">
    <source>
        <dbReference type="ARBA" id="ARBA00023002"/>
    </source>
</evidence>
<accession>A0ABN6PT17</accession>
<dbReference type="EMBL" id="AP025730">
    <property type="protein sequence ID" value="BDI06236.1"/>
    <property type="molecule type" value="Genomic_DNA"/>
</dbReference>
<dbReference type="PANTHER" id="PTHR43884:SF20">
    <property type="entry name" value="ACYL-COA DEHYDROGENASE FADE28"/>
    <property type="match status" value="1"/>
</dbReference>
<evidence type="ECO:0000256" key="1">
    <source>
        <dbReference type="ARBA" id="ARBA00001974"/>
    </source>
</evidence>
<evidence type="ECO:0000256" key="2">
    <source>
        <dbReference type="ARBA" id="ARBA00009347"/>
    </source>
</evidence>
<feature type="domain" description="Acyl-CoA dehydrogenase/oxidase N-terminal" evidence="7">
    <location>
        <begin position="6"/>
        <end position="121"/>
    </location>
</feature>
<dbReference type="InterPro" id="IPR009075">
    <property type="entry name" value="AcylCo_DH/oxidase_C"/>
</dbReference>
<comment type="cofactor">
    <cofactor evidence="1">
        <name>FAD</name>
        <dbReference type="ChEBI" id="CHEBI:57692"/>
    </cofactor>
</comment>
<protein>
    <submittedName>
        <fullName evidence="8">Acyl-CoA dehydrogenase</fullName>
    </submittedName>
</protein>
<reference evidence="8" key="1">
    <citation type="submission" date="2022-04" db="EMBL/GenBank/DDBJ databases">
        <title>Whole genome sequence of Sphaerotilus sp. FB-5.</title>
        <authorList>
            <person name="Takeda M."/>
            <person name="Narihara S."/>
            <person name="Akimoto M."/>
            <person name="Akimoto R."/>
            <person name="Nishiyashiki S."/>
            <person name="Murakami T."/>
        </authorList>
    </citation>
    <scope>NUCLEOTIDE SEQUENCE</scope>
    <source>
        <strain evidence="8">FB-5</strain>
    </source>
</reference>
<comment type="similarity">
    <text evidence="2">Belongs to the acyl-CoA dehydrogenase family.</text>
</comment>
<dbReference type="Gene3D" id="1.20.140.10">
    <property type="entry name" value="Butyryl-CoA Dehydrogenase, subunit A, domain 3"/>
    <property type="match status" value="1"/>
</dbReference>
<dbReference type="Pfam" id="PF02771">
    <property type="entry name" value="Acyl-CoA_dh_N"/>
    <property type="match status" value="1"/>
</dbReference>
<keyword evidence="3" id="KW-0285">Flavoprotein</keyword>
<evidence type="ECO:0000259" key="6">
    <source>
        <dbReference type="Pfam" id="PF00441"/>
    </source>
</evidence>
<dbReference type="InterPro" id="IPR037069">
    <property type="entry name" value="AcylCoA_DH/ox_N_sf"/>
</dbReference>
<gene>
    <name evidence="8" type="primary">acd_2</name>
    <name evidence="8" type="ORF">CATMQ487_32060</name>
</gene>
<evidence type="ECO:0000259" key="7">
    <source>
        <dbReference type="Pfam" id="PF02771"/>
    </source>
</evidence>
<evidence type="ECO:0000256" key="4">
    <source>
        <dbReference type="ARBA" id="ARBA00022827"/>
    </source>
</evidence>
<sequence>MNFSLTDDQLMIRDAAADFLAKAGSSAALRAVIDGGSDGGFDAALWQQLGAEMGWCATAIPEDLGGLGLGTVEQVLLFEQMGRRLLCSPFFATVALAANALQLLGGAAAQQRWLPPIAAGELRATLALAGRGVGLGEPGVTAQRSGQGWWLDGELAHVPDGASAELVLVLARLAEGGLGLFAVPAEGLDRRPCETWDCSRPLARLTLKAVTLDAAARLDEGALDPAALQTMEARAALLLAAEQLGGAQQCLDLTLAYTAERSQFGQKIAAFQAVKHRCALMMVEIEATRSLIYGAAALADSGAAAAALRLEAGAAKARAGEAFFFCAQEAIQLHGGVGFTWEYDPHLYFKRAQASGHWLGSADQWRERIAAALLD</sequence>
<organism evidence="8 9">
    <name type="scientific">Sphaerotilus microaerophilus</name>
    <dbReference type="NCBI Taxonomy" id="2914710"/>
    <lineage>
        <taxon>Bacteria</taxon>
        <taxon>Pseudomonadati</taxon>
        <taxon>Pseudomonadota</taxon>
        <taxon>Betaproteobacteria</taxon>
        <taxon>Burkholderiales</taxon>
        <taxon>Sphaerotilaceae</taxon>
        <taxon>Sphaerotilus</taxon>
    </lineage>
</organism>
<dbReference type="Gene3D" id="1.10.540.10">
    <property type="entry name" value="Acyl-CoA dehydrogenase/oxidase, N-terminal domain"/>
    <property type="match status" value="1"/>
</dbReference>
<dbReference type="InterPro" id="IPR013786">
    <property type="entry name" value="AcylCoA_DH/ox_N"/>
</dbReference>
<evidence type="ECO:0000313" key="8">
    <source>
        <dbReference type="EMBL" id="BDI06236.1"/>
    </source>
</evidence>
<dbReference type="InterPro" id="IPR009100">
    <property type="entry name" value="AcylCoA_DH/oxidase_NM_dom_sf"/>
</dbReference>
<dbReference type="InterPro" id="IPR046373">
    <property type="entry name" value="Acyl-CoA_Oxase/DH_mid-dom_sf"/>
</dbReference>
<dbReference type="PANTHER" id="PTHR43884">
    <property type="entry name" value="ACYL-COA DEHYDROGENASE"/>
    <property type="match status" value="1"/>
</dbReference>
<dbReference type="SUPFAM" id="SSF56645">
    <property type="entry name" value="Acyl-CoA dehydrogenase NM domain-like"/>
    <property type="match status" value="1"/>
</dbReference>
<dbReference type="SUPFAM" id="SSF47203">
    <property type="entry name" value="Acyl-CoA dehydrogenase C-terminal domain-like"/>
    <property type="match status" value="1"/>
</dbReference>
<evidence type="ECO:0000313" key="9">
    <source>
        <dbReference type="Proteomes" id="UP001057498"/>
    </source>
</evidence>
<name>A0ABN6PT17_9BURK</name>
<dbReference type="RefSeq" id="WP_251969536.1">
    <property type="nucleotide sequence ID" value="NZ_AP025730.1"/>
</dbReference>
<dbReference type="InterPro" id="IPR036250">
    <property type="entry name" value="AcylCo_DH-like_C"/>
</dbReference>
<keyword evidence="5" id="KW-0560">Oxidoreductase</keyword>
<dbReference type="Proteomes" id="UP001057498">
    <property type="component" value="Chromosome"/>
</dbReference>